<organism evidence="1 2">
    <name type="scientific">Paenibacillus pinisoli</name>
    <dbReference type="NCBI Taxonomy" id="1276110"/>
    <lineage>
        <taxon>Bacteria</taxon>
        <taxon>Bacillati</taxon>
        <taxon>Bacillota</taxon>
        <taxon>Bacilli</taxon>
        <taxon>Bacillales</taxon>
        <taxon>Paenibacillaceae</taxon>
        <taxon>Paenibacillus</taxon>
    </lineage>
</organism>
<sequence length="71" mass="8139">MAEEIAQEEGSCSYIEKHCPICEAAKACFNLYKWELEMFQEVLGLEVEIIRGGHILRGDNCCIYTISHWEG</sequence>
<name>A0A3A6PQL0_9BACL</name>
<protein>
    <recommendedName>
        <fullName evidence="3">Transcriptional regulator</fullName>
    </recommendedName>
</protein>
<comment type="caution">
    <text evidence="1">The sequence shown here is derived from an EMBL/GenBank/DDBJ whole genome shotgun (WGS) entry which is preliminary data.</text>
</comment>
<evidence type="ECO:0000313" key="2">
    <source>
        <dbReference type="Proteomes" id="UP000267798"/>
    </source>
</evidence>
<gene>
    <name evidence="1" type="ORF">D3P09_07215</name>
</gene>
<evidence type="ECO:0008006" key="3">
    <source>
        <dbReference type="Google" id="ProtNLM"/>
    </source>
</evidence>
<dbReference type="Proteomes" id="UP000267798">
    <property type="component" value="Unassembled WGS sequence"/>
</dbReference>
<accession>A0A3A6PQL0</accession>
<reference evidence="1 2" key="1">
    <citation type="submission" date="2018-09" db="EMBL/GenBank/DDBJ databases">
        <title>Paenibacillus aracenensis nov. sp. isolated from a cave in southern Spain.</title>
        <authorList>
            <person name="Jurado V."/>
            <person name="Gutierrez-Patricio S."/>
            <person name="Gonzalez-Pimentel J.L."/>
            <person name="Miller A.Z."/>
            <person name="Laiz L."/>
            <person name="Saiz-Jimenez C."/>
        </authorList>
    </citation>
    <scope>NUCLEOTIDE SEQUENCE [LARGE SCALE GENOMIC DNA]</scope>
    <source>
        <strain evidence="1 2">JCM 19203</strain>
    </source>
</reference>
<dbReference type="EMBL" id="QXQB01000001">
    <property type="protein sequence ID" value="RJX41728.1"/>
    <property type="molecule type" value="Genomic_DNA"/>
</dbReference>
<proteinExistence type="predicted"/>
<evidence type="ECO:0000313" key="1">
    <source>
        <dbReference type="EMBL" id="RJX41728.1"/>
    </source>
</evidence>
<keyword evidence="2" id="KW-1185">Reference proteome</keyword>
<dbReference type="AlphaFoldDB" id="A0A3A6PQL0"/>